<evidence type="ECO:0000256" key="3">
    <source>
        <dbReference type="ARBA" id="ARBA00023274"/>
    </source>
</evidence>
<dbReference type="GO" id="GO:0006412">
    <property type="term" value="P:translation"/>
    <property type="evidence" value="ECO:0007669"/>
    <property type="project" value="UniProtKB-UniRule"/>
</dbReference>
<dbReference type="InterPro" id="IPR036838">
    <property type="entry name" value="Ribosomal_uS10_dom_sf"/>
</dbReference>
<reference evidence="6" key="1">
    <citation type="journal article" date="2014" name="Appl. Environ. Microbiol.">
        <title>Molecular Epidemiology of Cases of Mycoplasma californicum Infection in Japan.</title>
        <authorList>
            <person name="Hata E."/>
            <person name="Suzuki K."/>
            <person name="Hanyu H."/>
            <person name="Itoh M."/>
            <person name="Higuchi H."/>
            <person name="Kobayashi H."/>
        </authorList>
    </citation>
    <scope>NUCLEOTIDE SEQUENCE</scope>
    <source>
        <strain evidence="6">HAZ160_1</strain>
    </source>
</reference>
<organism evidence="6">
    <name type="scientific">Mycoplasmopsis californica HAZ160_1</name>
    <dbReference type="NCBI Taxonomy" id="1397850"/>
    <lineage>
        <taxon>Bacteria</taxon>
        <taxon>Bacillati</taxon>
        <taxon>Mycoplasmatota</taxon>
        <taxon>Mycoplasmoidales</taxon>
        <taxon>Metamycoplasmataceae</taxon>
        <taxon>Mycoplasmopsis</taxon>
    </lineage>
</organism>
<name>A0AAT9F7R7_9BACT</name>
<keyword evidence="3 4" id="KW-0687">Ribonucleoprotein</keyword>
<protein>
    <recommendedName>
        <fullName evidence="4">Small ribosomal subunit protein uS10</fullName>
    </recommendedName>
</protein>
<accession>A0AAT9F7R7</accession>
<evidence type="ECO:0000259" key="5">
    <source>
        <dbReference type="SMART" id="SM01403"/>
    </source>
</evidence>
<dbReference type="InterPro" id="IPR001848">
    <property type="entry name" value="Ribosomal_uS10"/>
</dbReference>
<dbReference type="SUPFAM" id="SSF54999">
    <property type="entry name" value="Ribosomal protein S10"/>
    <property type="match status" value="1"/>
</dbReference>
<comment type="function">
    <text evidence="4">Involved in the binding of tRNA to the ribosomes.</text>
</comment>
<dbReference type="EMBL" id="AP013353">
    <property type="protein sequence ID" value="BAP00944.1"/>
    <property type="molecule type" value="Genomic_DNA"/>
</dbReference>
<reference evidence="6" key="3">
    <citation type="journal article" date="2019" name="Vet. Microbiol.">
        <title>Mutations associated with change of susceptibility to lincosamides and/or macrolides in field and laboratory-derived Mycoplasma californicum strains in Japan, and development of a rapid detection method for these mutations.</title>
        <authorList>
            <person name="Hata E."/>
            <person name="Nagai K."/>
            <person name="Murakami K."/>
        </authorList>
    </citation>
    <scope>NUCLEOTIDE SEQUENCE</scope>
    <source>
        <strain evidence="6">HAZ160_1</strain>
    </source>
</reference>
<dbReference type="GO" id="GO:0003735">
    <property type="term" value="F:structural constituent of ribosome"/>
    <property type="evidence" value="ECO:0007669"/>
    <property type="project" value="InterPro"/>
</dbReference>
<feature type="domain" description="Small ribosomal subunit protein uS10" evidence="5">
    <location>
        <begin position="37"/>
        <end position="132"/>
    </location>
</feature>
<dbReference type="NCBIfam" id="TIGR01049">
    <property type="entry name" value="rpsJ_bact"/>
    <property type="match status" value="1"/>
</dbReference>
<dbReference type="InterPro" id="IPR027486">
    <property type="entry name" value="Ribosomal_uS10_dom"/>
</dbReference>
<evidence type="ECO:0000256" key="2">
    <source>
        <dbReference type="ARBA" id="ARBA00022980"/>
    </source>
</evidence>
<dbReference type="GO" id="GO:0005840">
    <property type="term" value="C:ribosome"/>
    <property type="evidence" value="ECO:0007669"/>
    <property type="project" value="UniProtKB-KW"/>
</dbReference>
<dbReference type="PRINTS" id="PR00971">
    <property type="entry name" value="RIBOSOMALS10"/>
</dbReference>
<dbReference type="PROSITE" id="PS00361">
    <property type="entry name" value="RIBOSOMAL_S10"/>
    <property type="match status" value="1"/>
</dbReference>
<dbReference type="GO" id="GO:1990904">
    <property type="term" value="C:ribonucleoprotein complex"/>
    <property type="evidence" value="ECO:0007669"/>
    <property type="project" value="UniProtKB-KW"/>
</dbReference>
<keyword evidence="2 4" id="KW-0689">Ribosomal protein</keyword>
<proteinExistence type="inferred from homology"/>
<evidence type="ECO:0000313" key="6">
    <source>
        <dbReference type="EMBL" id="BAP00944.1"/>
    </source>
</evidence>
<dbReference type="NCBIfam" id="NF001861">
    <property type="entry name" value="PRK00596.1"/>
    <property type="match status" value="1"/>
</dbReference>
<dbReference type="GO" id="GO:0000049">
    <property type="term" value="F:tRNA binding"/>
    <property type="evidence" value="ECO:0007669"/>
    <property type="project" value="UniProtKB-UniRule"/>
</dbReference>
<evidence type="ECO:0000256" key="1">
    <source>
        <dbReference type="ARBA" id="ARBA00007102"/>
    </source>
</evidence>
<gene>
    <name evidence="4 6" type="primary">rpsJ</name>
    <name evidence="6" type="ORF">MCAL160_0311</name>
</gene>
<dbReference type="Gene3D" id="3.30.70.600">
    <property type="entry name" value="Ribosomal protein S10 domain"/>
    <property type="match status" value="1"/>
</dbReference>
<evidence type="ECO:0000256" key="4">
    <source>
        <dbReference type="HAMAP-Rule" id="MF_00508"/>
    </source>
</evidence>
<reference evidence="6" key="2">
    <citation type="journal article" date="2014" name="Genome Announc.">
        <title>Complete Genome Sequence of Mycoplasma californicum Strain HAZ160_1 from Bovine Mastitic Milk in Japan.</title>
        <authorList>
            <person name="Hata E."/>
            <person name="Murakami K."/>
        </authorList>
    </citation>
    <scope>NUCLEOTIDE SEQUENCE</scope>
    <source>
        <strain evidence="6">HAZ160_1</strain>
    </source>
</reference>
<dbReference type="Pfam" id="PF00338">
    <property type="entry name" value="Ribosomal_S10"/>
    <property type="match status" value="1"/>
</dbReference>
<dbReference type="FunFam" id="3.30.70.600:FF:000003">
    <property type="entry name" value="30S ribosomal protein S10"/>
    <property type="match status" value="1"/>
</dbReference>
<dbReference type="PANTHER" id="PTHR11700">
    <property type="entry name" value="30S RIBOSOMAL PROTEIN S10 FAMILY MEMBER"/>
    <property type="match status" value="1"/>
</dbReference>
<dbReference type="SMART" id="SM01403">
    <property type="entry name" value="Ribosomal_S10"/>
    <property type="match status" value="1"/>
</dbReference>
<dbReference type="InterPro" id="IPR018268">
    <property type="entry name" value="Ribosomal_uS10_CS"/>
</dbReference>
<sequence length="135" mass="15713">MKHEVVKWPFVVEDRLRNLCGVCSLDEQRRQQMSKINIKLKAFEHEQLDFAAKKIVEIAQKNNVKFSGPVAVPTRRHVVTILRSVHINKTSREQFEARVHQRIVTLINADAKTLDQIRRFEFPAGVQISEIKQSK</sequence>
<reference evidence="6" key="4">
    <citation type="submission" date="2024-06" db="EMBL/GenBank/DDBJ databases">
        <authorList>
            <consortium name="Mycoplasma californicum genome sequencing consortium"/>
            <person name="Hata E."/>
            <person name="Tanaka K."/>
            <person name="Tamamura Y."/>
        </authorList>
    </citation>
    <scope>NUCLEOTIDE SEQUENCE</scope>
    <source>
        <strain evidence="6">HAZ160_1</strain>
    </source>
</reference>
<dbReference type="HAMAP" id="MF_00508">
    <property type="entry name" value="Ribosomal_uS10"/>
    <property type="match status" value="1"/>
</dbReference>
<dbReference type="KEGG" id="mcm:MCAL160_0311"/>
<comment type="subunit">
    <text evidence="4">Part of the 30S ribosomal subunit.</text>
</comment>
<dbReference type="AlphaFoldDB" id="A0AAT9F7R7"/>
<comment type="similarity">
    <text evidence="1 4">Belongs to the universal ribosomal protein uS10 family.</text>
</comment>